<evidence type="ECO:0000313" key="2">
    <source>
        <dbReference type="Proteomes" id="UP000295560"/>
    </source>
</evidence>
<dbReference type="OrthoDB" id="5738121at2"/>
<evidence type="ECO:0008006" key="3">
    <source>
        <dbReference type="Google" id="ProtNLM"/>
    </source>
</evidence>
<dbReference type="RefSeq" id="WP_132430776.1">
    <property type="nucleotide sequence ID" value="NZ_SMFZ01000002.1"/>
</dbReference>
<accession>A0A4R1HX48</accession>
<evidence type="ECO:0000313" key="1">
    <source>
        <dbReference type="EMBL" id="TCK22112.1"/>
    </source>
</evidence>
<organism evidence="1 2">
    <name type="scientific">Pseudonocardia endophytica</name>
    <dbReference type="NCBI Taxonomy" id="401976"/>
    <lineage>
        <taxon>Bacteria</taxon>
        <taxon>Bacillati</taxon>
        <taxon>Actinomycetota</taxon>
        <taxon>Actinomycetes</taxon>
        <taxon>Pseudonocardiales</taxon>
        <taxon>Pseudonocardiaceae</taxon>
        <taxon>Pseudonocardia</taxon>
    </lineage>
</organism>
<proteinExistence type="predicted"/>
<name>A0A4R1HX48_PSEEN</name>
<dbReference type="Proteomes" id="UP000295560">
    <property type="component" value="Unassembled WGS sequence"/>
</dbReference>
<dbReference type="Gene3D" id="3.40.50.720">
    <property type="entry name" value="NAD(P)-binding Rossmann-like Domain"/>
    <property type="match status" value="1"/>
</dbReference>
<protein>
    <recommendedName>
        <fullName evidence="3">Pyrroline-5-carboxylate reductase catalytic N-terminal domain-containing protein</fullName>
    </recommendedName>
</protein>
<dbReference type="AlphaFoldDB" id="A0A4R1HX48"/>
<comment type="caution">
    <text evidence="1">The sequence shown here is derived from an EMBL/GenBank/DDBJ whole genome shotgun (WGS) entry which is preliminary data.</text>
</comment>
<dbReference type="EMBL" id="SMFZ01000002">
    <property type="protein sequence ID" value="TCK22112.1"/>
    <property type="molecule type" value="Genomic_DNA"/>
</dbReference>
<reference evidence="1 2" key="1">
    <citation type="submission" date="2019-03" db="EMBL/GenBank/DDBJ databases">
        <title>Sequencing the genomes of 1000 actinobacteria strains.</title>
        <authorList>
            <person name="Klenk H.-P."/>
        </authorList>
    </citation>
    <scope>NUCLEOTIDE SEQUENCE [LARGE SCALE GENOMIC DNA]</scope>
    <source>
        <strain evidence="1 2">DSM 44969</strain>
    </source>
</reference>
<sequence>MRITVIGRGSVGGGLARLWAAAGHEVTGLGKDGGSAEGSDVVVVAVPGAAIAGALAGVSGIAGQPVIDATNVYGARDERFASNAEQIKSITGSPVAKSFNVNFASEYPRISEQEIPPGNLVAADEGARDAAERLNRDAGYEPVYVGDLRFARMMEDMAPLVIAVAGELGPYFYRFAPSR</sequence>
<dbReference type="InterPro" id="IPR036291">
    <property type="entry name" value="NAD(P)-bd_dom_sf"/>
</dbReference>
<keyword evidence="2" id="KW-1185">Reference proteome</keyword>
<dbReference type="SUPFAM" id="SSF51735">
    <property type="entry name" value="NAD(P)-binding Rossmann-fold domains"/>
    <property type="match status" value="1"/>
</dbReference>
<gene>
    <name evidence="1" type="ORF">EV378_6111</name>
</gene>